<keyword evidence="4" id="KW-1185">Reference proteome</keyword>
<dbReference type="CDD" id="cd04301">
    <property type="entry name" value="NAT_SF"/>
    <property type="match status" value="1"/>
</dbReference>
<keyword evidence="3" id="KW-0012">Acyltransferase</keyword>
<organism evidence="3 4">
    <name type="scientific">Nocardiopsis endophytica</name>
    <dbReference type="NCBI Taxonomy" id="3018445"/>
    <lineage>
        <taxon>Bacteria</taxon>
        <taxon>Bacillati</taxon>
        <taxon>Actinomycetota</taxon>
        <taxon>Actinomycetes</taxon>
        <taxon>Streptosporangiales</taxon>
        <taxon>Nocardiopsidaceae</taxon>
        <taxon>Nocardiopsis</taxon>
    </lineage>
</organism>
<dbReference type="Gene3D" id="3.40.630.30">
    <property type="match status" value="1"/>
</dbReference>
<evidence type="ECO:0000313" key="4">
    <source>
        <dbReference type="Proteomes" id="UP001527866"/>
    </source>
</evidence>
<accession>A0ABT4U0J0</accession>
<dbReference type="InterPro" id="IPR016181">
    <property type="entry name" value="Acyl_CoA_acyltransferase"/>
</dbReference>
<dbReference type="GO" id="GO:0016746">
    <property type="term" value="F:acyltransferase activity"/>
    <property type="evidence" value="ECO:0007669"/>
    <property type="project" value="UniProtKB-KW"/>
</dbReference>
<evidence type="ECO:0000313" key="3">
    <source>
        <dbReference type="EMBL" id="MDA2809990.1"/>
    </source>
</evidence>
<dbReference type="PANTHER" id="PTHR42791">
    <property type="entry name" value="GNAT FAMILY ACETYLTRANSFERASE"/>
    <property type="match status" value="1"/>
</dbReference>
<dbReference type="SUPFAM" id="SSF55729">
    <property type="entry name" value="Acyl-CoA N-acyltransferases (Nat)"/>
    <property type="match status" value="1"/>
</dbReference>
<dbReference type="EC" id="2.3.1.-" evidence="3"/>
<dbReference type="Proteomes" id="UP001527866">
    <property type="component" value="Unassembled WGS sequence"/>
</dbReference>
<feature type="region of interest" description="Disordered" evidence="1">
    <location>
        <begin position="196"/>
        <end position="217"/>
    </location>
</feature>
<dbReference type="InterPro" id="IPR000182">
    <property type="entry name" value="GNAT_dom"/>
</dbReference>
<dbReference type="InterPro" id="IPR052523">
    <property type="entry name" value="Trichothecene_AcTrans"/>
</dbReference>
<name>A0ABT4U0J0_9ACTN</name>
<dbReference type="Pfam" id="PF00583">
    <property type="entry name" value="Acetyltransf_1"/>
    <property type="match status" value="1"/>
</dbReference>
<evidence type="ECO:0000259" key="2">
    <source>
        <dbReference type="PROSITE" id="PS51186"/>
    </source>
</evidence>
<dbReference type="EMBL" id="JAQFWQ010000009">
    <property type="protein sequence ID" value="MDA2809990.1"/>
    <property type="molecule type" value="Genomic_DNA"/>
</dbReference>
<dbReference type="RefSeq" id="WP_270683899.1">
    <property type="nucleotide sequence ID" value="NZ_JAQFWQ010000009.1"/>
</dbReference>
<dbReference type="PROSITE" id="PS51186">
    <property type="entry name" value="GNAT"/>
    <property type="match status" value="1"/>
</dbReference>
<feature type="domain" description="N-acetyltransferase" evidence="2">
    <location>
        <begin position="1"/>
        <end position="199"/>
    </location>
</feature>
<evidence type="ECO:0000256" key="1">
    <source>
        <dbReference type="SAM" id="MobiDB-lite"/>
    </source>
</evidence>
<gene>
    <name evidence="3" type="ORF">O4J56_05015</name>
</gene>
<proteinExistence type="predicted"/>
<sequence length="217" mass="22909">MRVRPAGQDDVGAIARTLARAFADDPYSTWLFPDPADRLERSARLYALESGFDYVPQGLAEVAVADGKVVGAATWRGPGSRGTSPLALLRGAPHFVALFGARRTGEILAAYQRIAAHGPARPHWYLAELAADPDARGTGAGTALLRSGLARADADGVPVYLESSKKENIGFYERFGFESTGEIDVPGVPPLYGMVREPEAAPGPLPVPGPRTDGTAV</sequence>
<dbReference type="PANTHER" id="PTHR42791:SF1">
    <property type="entry name" value="N-ACETYLTRANSFERASE DOMAIN-CONTAINING PROTEIN"/>
    <property type="match status" value="1"/>
</dbReference>
<comment type="caution">
    <text evidence="3">The sequence shown here is derived from an EMBL/GenBank/DDBJ whole genome shotgun (WGS) entry which is preliminary data.</text>
</comment>
<keyword evidence="3" id="KW-0808">Transferase</keyword>
<protein>
    <submittedName>
        <fullName evidence="3">GNAT family N-acetyltransferase</fullName>
        <ecNumber evidence="3">2.3.1.-</ecNumber>
    </submittedName>
</protein>
<reference evidence="3 4" key="1">
    <citation type="submission" date="2023-01" db="EMBL/GenBank/DDBJ databases">
        <title>Draft genome sequence of Nocardiopsis sp. RSe5-2 isolated from halophytes.</title>
        <authorList>
            <person name="Duangmal K."/>
            <person name="Chantavorakit T."/>
        </authorList>
    </citation>
    <scope>NUCLEOTIDE SEQUENCE [LARGE SCALE GENOMIC DNA]</scope>
    <source>
        <strain evidence="3 4">RSe5-2</strain>
    </source>
</reference>